<organism evidence="4 5">
    <name type="scientific">Microdochium bolleyi</name>
    <dbReference type="NCBI Taxonomy" id="196109"/>
    <lineage>
        <taxon>Eukaryota</taxon>
        <taxon>Fungi</taxon>
        <taxon>Dikarya</taxon>
        <taxon>Ascomycota</taxon>
        <taxon>Pezizomycotina</taxon>
        <taxon>Sordariomycetes</taxon>
        <taxon>Xylariomycetidae</taxon>
        <taxon>Xylariales</taxon>
        <taxon>Microdochiaceae</taxon>
        <taxon>Microdochium</taxon>
    </lineage>
</organism>
<proteinExistence type="inferred from homology"/>
<dbReference type="AlphaFoldDB" id="A0A136JHP5"/>
<dbReference type="Pfam" id="PF10363">
    <property type="entry name" value="RTP1_C1"/>
    <property type="match status" value="1"/>
</dbReference>
<evidence type="ECO:0000259" key="3">
    <source>
        <dbReference type="Pfam" id="PF10363"/>
    </source>
</evidence>
<dbReference type="Pfam" id="PF10304">
    <property type="entry name" value="RTP1_C2"/>
    <property type="match status" value="1"/>
</dbReference>
<evidence type="ECO:0008006" key="6">
    <source>
        <dbReference type="Google" id="ProtNLM"/>
    </source>
</evidence>
<dbReference type="InterPro" id="IPR039600">
    <property type="entry name" value="TANGO6/Rtp1"/>
</dbReference>
<reference evidence="5" key="1">
    <citation type="submission" date="2016-02" db="EMBL/GenBank/DDBJ databases">
        <title>Draft genome sequence of Microdochium bolleyi, a fungal endophyte of beachgrass.</title>
        <authorList>
            <consortium name="DOE Joint Genome Institute"/>
            <person name="David A.S."/>
            <person name="May G."/>
            <person name="Haridas S."/>
            <person name="Lim J."/>
            <person name="Wang M."/>
            <person name="Labutti K."/>
            <person name="Lipzen A."/>
            <person name="Barry K."/>
            <person name="Grigoriev I.V."/>
        </authorList>
    </citation>
    <scope>NUCLEOTIDE SEQUENCE [LARGE SCALE GENOMIC DNA]</scope>
    <source>
        <strain evidence="5">J235TASD1</strain>
    </source>
</reference>
<gene>
    <name evidence="4" type="ORF">Micbo1qcDRAFT_2287</name>
</gene>
<dbReference type="PANTHER" id="PTHR20959:SF1">
    <property type="entry name" value="TRANSPORT AND GOLGI ORGANIZATION PROTEIN 6 HOMOLOG"/>
    <property type="match status" value="1"/>
</dbReference>
<evidence type="ECO:0000256" key="1">
    <source>
        <dbReference type="ARBA" id="ARBA00005724"/>
    </source>
</evidence>
<evidence type="ECO:0000313" key="4">
    <source>
        <dbReference type="EMBL" id="KXJ96677.1"/>
    </source>
</evidence>
<dbReference type="EMBL" id="KQ964245">
    <property type="protein sequence ID" value="KXJ96677.1"/>
    <property type="molecule type" value="Genomic_DNA"/>
</dbReference>
<protein>
    <recommendedName>
        <fullName evidence="6">RNA polymerase II assembly factor Rtp1 C-terminal domain-containing protein</fullName>
    </recommendedName>
</protein>
<dbReference type="InterPro" id="IPR016024">
    <property type="entry name" value="ARM-type_fold"/>
</dbReference>
<comment type="similarity">
    <text evidence="1">Belongs to the Tango6 family.</text>
</comment>
<dbReference type="InterPro" id="IPR019414">
    <property type="entry name" value="Rtp1_C2"/>
</dbReference>
<dbReference type="InParanoid" id="A0A136JHP5"/>
<sequence length="946" mass="102051">MDKKKSSAGPDPLVAAIEQAGTEAFSPTGDQASRAEGQRNFAALISRTGTLPLIQALNPLIKPDRVPRWLRVPLMDTLTLLPQRPDGVRATLEFVFSVHPSSAIKNSEAANPQKQGANITMEALKMASNLIAVPPTGVESEDWYPGIAPQLLTLLEGKNGEDLAKVAAYVIGFGVLGRRQFGAPGTAGWRAFAGPMLSALDPSLASPTKEGKSEDRVEEKDEIVDLRGRLVLVNAEDLAAALHRLSSLLNSHPNPGLTKRLLGPLLQPLWILSTWASASEEIATRYKHPAKSLLEVYLRLSGSTEKLTSLLDNLLAKGNQGGSRIPWVFSSAGDHKIQIKRADQTLRKPGLAALAWDELEGKVDSYVKLLASAGTDADISALFLALLQKSYAHTPLKPKDSIVIKSEVGKPEDPVTQITESKVLQKMMEAMPDKLISDAKSMLAFASEILAKGDRSGAEQTTSNTLNDDGEALALSLLNLVVTTPNFQVAKVDPMVLASIERSLDRIKLAQKPEVSQTAHNLSLLLKYRDQIEDPADNQITPLTDRQVEDRKTYQLAMQYITQTDSPPPVRSEGIDLLSKLIQAGSPILDIPVTLVLLSTLLAEDEDYTTLRVMKLFTQLADRHAQTTVREVLEHYVDAEETASTDTRLRFGEALLQIIQRLGEAFTGPLAQTAGQTLLSIAGTRMHKPQAQARQKREDELKARQHAEAVEAWGGDPADIPDLSEALLAGSGDALTDADKARNRVLAQIVEGWEDAPRRKGGEDIRIRASALSVFSVGLETNVAGYGADLVEAGIDLAVAVLTSEKGMDTGILRRAAVILILSFVRALADARERGRRLGFGLTDASRENIAGVLQYVADTDEDGLVREHARDVLESLESWRLIELMPTSPSSSVQAAMGGQQARGLLGGIAHSGGGLGSLAGLTLERPNLPSLQSSGSRPRIEEIE</sequence>
<dbReference type="OrthoDB" id="39591at2759"/>
<accession>A0A136JHP5</accession>
<name>A0A136JHP5_9PEZI</name>
<dbReference type="STRING" id="196109.A0A136JHP5"/>
<dbReference type="InterPro" id="IPR019451">
    <property type="entry name" value="Rtp1_C1"/>
</dbReference>
<dbReference type="GO" id="GO:0009306">
    <property type="term" value="P:protein secretion"/>
    <property type="evidence" value="ECO:0007669"/>
    <property type="project" value="TreeGrafter"/>
</dbReference>
<feature type="domain" description="RNA polymerase II assembly factor Rtp1 C-terminal" evidence="3">
    <location>
        <begin position="564"/>
        <end position="665"/>
    </location>
</feature>
<dbReference type="PANTHER" id="PTHR20959">
    <property type="entry name" value="TRANSPORT AND GOLGI ORGANIZATION PROTEIN 6 FAMILY MEMBER"/>
    <property type="match status" value="1"/>
</dbReference>
<dbReference type="Proteomes" id="UP000070501">
    <property type="component" value="Unassembled WGS sequence"/>
</dbReference>
<dbReference type="SUPFAM" id="SSF48371">
    <property type="entry name" value="ARM repeat"/>
    <property type="match status" value="1"/>
</dbReference>
<evidence type="ECO:0000313" key="5">
    <source>
        <dbReference type="Proteomes" id="UP000070501"/>
    </source>
</evidence>
<evidence type="ECO:0000259" key="2">
    <source>
        <dbReference type="Pfam" id="PF10304"/>
    </source>
</evidence>
<feature type="domain" description="RNA polymerase II assembly factor Rtp1 C-terminal" evidence="2">
    <location>
        <begin position="853"/>
        <end position="878"/>
    </location>
</feature>
<keyword evidence="5" id="KW-1185">Reference proteome</keyword>